<keyword evidence="2" id="KW-1133">Transmembrane helix</keyword>
<dbReference type="AlphaFoldDB" id="A0A8X6PU73"/>
<keyword evidence="2" id="KW-0812">Transmembrane</keyword>
<evidence type="ECO:0000256" key="1">
    <source>
        <dbReference type="SAM" id="MobiDB-lite"/>
    </source>
</evidence>
<name>A0A8X6PU73_NEPPI</name>
<dbReference type="EMBL" id="BMAW01023693">
    <property type="protein sequence ID" value="GFT84168.1"/>
    <property type="molecule type" value="Genomic_DNA"/>
</dbReference>
<comment type="caution">
    <text evidence="3">The sequence shown here is derived from an EMBL/GenBank/DDBJ whole genome shotgun (WGS) entry which is preliminary data.</text>
</comment>
<dbReference type="OrthoDB" id="6436956at2759"/>
<organism evidence="3 4">
    <name type="scientific">Nephila pilipes</name>
    <name type="common">Giant wood spider</name>
    <name type="synonym">Nephila maculata</name>
    <dbReference type="NCBI Taxonomy" id="299642"/>
    <lineage>
        <taxon>Eukaryota</taxon>
        <taxon>Metazoa</taxon>
        <taxon>Ecdysozoa</taxon>
        <taxon>Arthropoda</taxon>
        <taxon>Chelicerata</taxon>
        <taxon>Arachnida</taxon>
        <taxon>Araneae</taxon>
        <taxon>Araneomorphae</taxon>
        <taxon>Entelegynae</taxon>
        <taxon>Araneoidea</taxon>
        <taxon>Nephilidae</taxon>
        <taxon>Nephila</taxon>
    </lineage>
</organism>
<sequence>MRYSSVDGERCDLSLLLTADDFTMKLRLVHLMIFATLLTIAYAGSVPDEDDHDYDPDKDGEESLKKTKHDYVPRYRRPLDLRIRVPFFKMFLKRDKTGPSKLDLQVFPDPHGSLVDLNHQWWRK</sequence>
<feature type="region of interest" description="Disordered" evidence="1">
    <location>
        <begin position="46"/>
        <end position="67"/>
    </location>
</feature>
<protein>
    <submittedName>
        <fullName evidence="3">Uncharacterized protein</fullName>
    </submittedName>
</protein>
<feature type="transmembrane region" description="Helical" evidence="2">
    <location>
        <begin position="28"/>
        <end position="46"/>
    </location>
</feature>
<evidence type="ECO:0000256" key="2">
    <source>
        <dbReference type="SAM" id="Phobius"/>
    </source>
</evidence>
<proteinExistence type="predicted"/>
<reference evidence="3" key="1">
    <citation type="submission" date="2020-08" db="EMBL/GenBank/DDBJ databases">
        <title>Multicomponent nature underlies the extraordinary mechanical properties of spider dragline silk.</title>
        <authorList>
            <person name="Kono N."/>
            <person name="Nakamura H."/>
            <person name="Mori M."/>
            <person name="Yoshida Y."/>
            <person name="Ohtoshi R."/>
            <person name="Malay A.D."/>
            <person name="Moran D.A.P."/>
            <person name="Tomita M."/>
            <person name="Numata K."/>
            <person name="Arakawa K."/>
        </authorList>
    </citation>
    <scope>NUCLEOTIDE SEQUENCE</scope>
</reference>
<feature type="compositionally biased region" description="Basic and acidic residues" evidence="1">
    <location>
        <begin position="55"/>
        <end position="67"/>
    </location>
</feature>
<accession>A0A8X6PU73</accession>
<evidence type="ECO:0000313" key="3">
    <source>
        <dbReference type="EMBL" id="GFT84168.1"/>
    </source>
</evidence>
<evidence type="ECO:0000313" key="4">
    <source>
        <dbReference type="Proteomes" id="UP000887013"/>
    </source>
</evidence>
<gene>
    <name evidence="3" type="ORF">NPIL_548241</name>
</gene>
<keyword evidence="2" id="KW-0472">Membrane</keyword>
<keyword evidence="4" id="KW-1185">Reference proteome</keyword>
<dbReference type="Proteomes" id="UP000887013">
    <property type="component" value="Unassembled WGS sequence"/>
</dbReference>